<feature type="compositionally biased region" description="Low complexity" evidence="1">
    <location>
        <begin position="1"/>
        <end position="20"/>
    </location>
</feature>
<sequence length="135" mass="14706">MGVASKAQLQAAKADALAAANKTGRQPAFLFYRHRRVLTKKKLKHERNQVRHKRKKEKETTQRGRSESASAAASASTRRSKSMDEPMKAKQQVTPGQGSGTPGARAAAAKVPKAVRISKRGGRRLKATWRSFGVG</sequence>
<keyword evidence="3" id="KW-1185">Reference proteome</keyword>
<feature type="compositionally biased region" description="Basic and acidic residues" evidence="1">
    <location>
        <begin position="57"/>
        <end position="66"/>
    </location>
</feature>
<dbReference type="EMBL" id="CAXAMN010008002">
    <property type="protein sequence ID" value="CAK9023714.1"/>
    <property type="molecule type" value="Genomic_DNA"/>
</dbReference>
<proteinExistence type="predicted"/>
<evidence type="ECO:0000313" key="2">
    <source>
        <dbReference type="EMBL" id="CAK9023714.1"/>
    </source>
</evidence>
<feature type="compositionally biased region" description="Low complexity" evidence="1">
    <location>
        <begin position="102"/>
        <end position="115"/>
    </location>
</feature>
<name>A0ABP0KA78_9DINO</name>
<evidence type="ECO:0000313" key="3">
    <source>
        <dbReference type="Proteomes" id="UP001642484"/>
    </source>
</evidence>
<comment type="caution">
    <text evidence="2">The sequence shown here is derived from an EMBL/GenBank/DDBJ whole genome shotgun (WGS) entry which is preliminary data.</text>
</comment>
<reference evidence="2 3" key="1">
    <citation type="submission" date="2024-02" db="EMBL/GenBank/DDBJ databases">
        <authorList>
            <person name="Chen Y."/>
            <person name="Shah S."/>
            <person name="Dougan E. K."/>
            <person name="Thang M."/>
            <person name="Chan C."/>
        </authorList>
    </citation>
    <scope>NUCLEOTIDE SEQUENCE [LARGE SCALE GENOMIC DNA]</scope>
</reference>
<dbReference type="Proteomes" id="UP001642484">
    <property type="component" value="Unassembled WGS sequence"/>
</dbReference>
<gene>
    <name evidence="2" type="ORF">CCMP2556_LOCUS15325</name>
</gene>
<feature type="compositionally biased region" description="Basic residues" evidence="1">
    <location>
        <begin position="32"/>
        <end position="56"/>
    </location>
</feature>
<accession>A0ABP0KA78</accession>
<organism evidence="2 3">
    <name type="scientific">Durusdinium trenchii</name>
    <dbReference type="NCBI Taxonomy" id="1381693"/>
    <lineage>
        <taxon>Eukaryota</taxon>
        <taxon>Sar</taxon>
        <taxon>Alveolata</taxon>
        <taxon>Dinophyceae</taxon>
        <taxon>Suessiales</taxon>
        <taxon>Symbiodiniaceae</taxon>
        <taxon>Durusdinium</taxon>
    </lineage>
</organism>
<evidence type="ECO:0000256" key="1">
    <source>
        <dbReference type="SAM" id="MobiDB-lite"/>
    </source>
</evidence>
<feature type="compositionally biased region" description="Low complexity" evidence="1">
    <location>
        <begin position="67"/>
        <end position="77"/>
    </location>
</feature>
<protein>
    <submittedName>
        <fullName evidence="2">Uncharacterized protein</fullName>
    </submittedName>
</protein>
<feature type="region of interest" description="Disordered" evidence="1">
    <location>
        <begin position="1"/>
        <end position="122"/>
    </location>
</feature>